<comment type="caution">
    <text evidence="3">The sequence shown here is derived from an EMBL/GenBank/DDBJ whole genome shotgun (WGS) entry which is preliminary data.</text>
</comment>
<keyword evidence="4" id="KW-1185">Reference proteome</keyword>
<accession>A0ABW5RXD6</accession>
<dbReference type="PANTHER" id="PTHR43798">
    <property type="entry name" value="MONOACYLGLYCEROL LIPASE"/>
    <property type="match status" value="1"/>
</dbReference>
<dbReference type="InterPro" id="IPR029058">
    <property type="entry name" value="AB_hydrolase_fold"/>
</dbReference>
<dbReference type="Proteomes" id="UP001597506">
    <property type="component" value="Unassembled WGS sequence"/>
</dbReference>
<dbReference type="PRINTS" id="PR00111">
    <property type="entry name" value="ABHYDROLASE"/>
</dbReference>
<dbReference type="InterPro" id="IPR000073">
    <property type="entry name" value="AB_hydrolase_1"/>
</dbReference>
<keyword evidence="1 3" id="KW-0378">Hydrolase</keyword>
<evidence type="ECO:0000313" key="4">
    <source>
        <dbReference type="Proteomes" id="UP001597506"/>
    </source>
</evidence>
<protein>
    <submittedName>
        <fullName evidence="3">Alpha/beta fold hydrolase</fullName>
    </submittedName>
</protein>
<evidence type="ECO:0000313" key="3">
    <source>
        <dbReference type="EMBL" id="MFD2682696.1"/>
    </source>
</evidence>
<sequence length="268" mass="30975">MPYIEVEKDVNLYYEEAGNGQTIIFIHGVWMSSRFFQQQLNFFKKDFHTILLDLRGHGESSKPAHGNTINGYAKDLHNFMTKKDLKDVVLVGWSMGAFVVWEYLKEFGEKNIKGSVIVDEMASDFKWEDYPQGAFDMNALIDIMRAMQTDRVGFLKGFLPLMFKEEMKEKTLSWMLEETTKMSESVAGAVLFDQTVVDYRSFFSSIKTPTLLCFGKEEKLIPVAAGEEIHREITNSRLEIFEDSCHCPFLEETDRFNEVVSTFVKELL</sequence>
<dbReference type="SUPFAM" id="SSF53474">
    <property type="entry name" value="alpha/beta-Hydrolases"/>
    <property type="match status" value="1"/>
</dbReference>
<dbReference type="Gene3D" id="3.40.50.1820">
    <property type="entry name" value="alpha/beta hydrolase"/>
    <property type="match status" value="1"/>
</dbReference>
<proteinExistence type="predicted"/>
<evidence type="ECO:0000256" key="1">
    <source>
        <dbReference type="ARBA" id="ARBA00022801"/>
    </source>
</evidence>
<dbReference type="Pfam" id="PF00561">
    <property type="entry name" value="Abhydrolase_1"/>
    <property type="match status" value="1"/>
</dbReference>
<dbReference type="RefSeq" id="WP_377937331.1">
    <property type="nucleotide sequence ID" value="NZ_JBHUMF010000031.1"/>
</dbReference>
<name>A0ABW5RXD6_9BACI</name>
<evidence type="ECO:0000259" key="2">
    <source>
        <dbReference type="Pfam" id="PF00561"/>
    </source>
</evidence>
<gene>
    <name evidence="3" type="ORF">ACFSUL_18310</name>
</gene>
<reference evidence="4" key="1">
    <citation type="journal article" date="2019" name="Int. J. Syst. Evol. Microbiol.">
        <title>The Global Catalogue of Microorganisms (GCM) 10K type strain sequencing project: providing services to taxonomists for standard genome sequencing and annotation.</title>
        <authorList>
            <consortium name="The Broad Institute Genomics Platform"/>
            <consortium name="The Broad Institute Genome Sequencing Center for Infectious Disease"/>
            <person name="Wu L."/>
            <person name="Ma J."/>
        </authorList>
    </citation>
    <scope>NUCLEOTIDE SEQUENCE [LARGE SCALE GENOMIC DNA]</scope>
    <source>
        <strain evidence="4">KCTC 3913</strain>
    </source>
</reference>
<feature type="domain" description="AB hydrolase-1" evidence="2">
    <location>
        <begin position="22"/>
        <end position="252"/>
    </location>
</feature>
<dbReference type="EMBL" id="JBHUMF010000031">
    <property type="protein sequence ID" value="MFD2682696.1"/>
    <property type="molecule type" value="Genomic_DNA"/>
</dbReference>
<organism evidence="3 4">
    <name type="scientific">Bacillus seohaeanensis</name>
    <dbReference type="NCBI Taxonomy" id="284580"/>
    <lineage>
        <taxon>Bacteria</taxon>
        <taxon>Bacillati</taxon>
        <taxon>Bacillota</taxon>
        <taxon>Bacilli</taxon>
        <taxon>Bacillales</taxon>
        <taxon>Bacillaceae</taxon>
        <taxon>Bacillus</taxon>
    </lineage>
</organism>
<dbReference type="InterPro" id="IPR050266">
    <property type="entry name" value="AB_hydrolase_sf"/>
</dbReference>
<dbReference type="PANTHER" id="PTHR43798:SF31">
    <property type="entry name" value="AB HYDROLASE SUPERFAMILY PROTEIN YCLE"/>
    <property type="match status" value="1"/>
</dbReference>
<dbReference type="GO" id="GO:0016787">
    <property type="term" value="F:hydrolase activity"/>
    <property type="evidence" value="ECO:0007669"/>
    <property type="project" value="UniProtKB-KW"/>
</dbReference>